<evidence type="ECO:0000256" key="1">
    <source>
        <dbReference type="SAM" id="SignalP"/>
    </source>
</evidence>
<name>A0A2T7AJY2_9ENTR</name>
<evidence type="ECO:0000313" key="4">
    <source>
        <dbReference type="Proteomes" id="UP000244378"/>
    </source>
</evidence>
<feature type="signal peptide" evidence="1">
    <location>
        <begin position="1"/>
        <end position="24"/>
    </location>
</feature>
<dbReference type="OrthoDB" id="6624210at2"/>
<dbReference type="Proteomes" id="UP000244378">
    <property type="component" value="Unassembled WGS sequence"/>
</dbReference>
<feature type="chain" id="PRO_5015679303" evidence="1">
    <location>
        <begin position="25"/>
        <end position="128"/>
    </location>
</feature>
<comment type="caution">
    <text evidence="3">The sequence shown here is derived from an EMBL/GenBank/DDBJ whole genome shotgun (WGS) entry which is preliminary data.</text>
</comment>
<dbReference type="Proteomes" id="UP000469927">
    <property type="component" value="Unassembled WGS sequence"/>
</dbReference>
<sequence>MNSSLLRRALLLATAALPLSCAYAGEAVRLECVNRGNVLVSFFKYHLSTMKWEDHFQIASGIEKSKTDNGVPYETISFRNGDDLIYFPEKERYVLFDAGKQKPERCQVEGEFTYPVVSLPRYDGKANS</sequence>
<evidence type="ECO:0000313" key="2">
    <source>
        <dbReference type="EMBL" id="KAB0875282.1"/>
    </source>
</evidence>
<dbReference type="EMBL" id="MSAE01000051">
    <property type="protein sequence ID" value="PUX08733.1"/>
    <property type="molecule type" value="Genomic_DNA"/>
</dbReference>
<reference evidence="2 5" key="2">
    <citation type="submission" date="2019-08" db="EMBL/GenBank/DDBJ databases">
        <title>Prevalence, distribution, and phylogeny of type two toxin-antitoxin genes possessed by Cronobacter species where C. sakazakii homologs follow sequence type lineages.</title>
        <authorList>
            <person name="Finkelstein S."/>
            <person name="Negrete F."/>
            <person name="Jang H."/>
            <person name="Gopinath G.R."/>
            <person name="Tall B.D."/>
        </authorList>
    </citation>
    <scope>NUCLEOTIDE SEQUENCE [LARGE SCALE GENOMIC DNA]</scope>
    <source>
        <strain evidence="2 5">MOD1_GK1257</strain>
    </source>
</reference>
<evidence type="ECO:0000313" key="3">
    <source>
        <dbReference type="EMBL" id="PUX08733.1"/>
    </source>
</evidence>
<gene>
    <name evidence="3" type="ORF">AUN14_19690</name>
    <name evidence="2" type="ORF">FZI19_15850</name>
</gene>
<protein>
    <submittedName>
        <fullName evidence="3">Uncharacterized protein</fullName>
    </submittedName>
</protein>
<evidence type="ECO:0000313" key="5">
    <source>
        <dbReference type="Proteomes" id="UP000469927"/>
    </source>
</evidence>
<dbReference type="AlphaFoldDB" id="A0A2T7AJY2"/>
<reference evidence="3 4" key="1">
    <citation type="submission" date="2016-12" db="EMBL/GenBank/DDBJ databases">
        <title>Analysis of the Molecular Diversity Among Cronobacter Species Isolated from Filth Flies Using a Pan Genomic DNA Microarray.</title>
        <authorList>
            <person name="Pava-Ripoll M."/>
            <person name="Tall B."/>
            <person name="Farber J."/>
            <person name="Fanning S."/>
            <person name="Lehner A."/>
            <person name="Stephan R."/>
            <person name="Pagotto F."/>
            <person name="Iverson C."/>
            <person name="Ziobro G."/>
            <person name="Miller A."/>
            <person name="Pearson R."/>
            <person name="Yan Q."/>
            <person name="Kim M."/>
            <person name="Jeong S."/>
            <person name="Park J."/>
            <person name="Jun S."/>
            <person name="Choi H."/>
            <person name="Chung T."/>
            <person name="Yoo Y."/>
            <person name="Park E."/>
            <person name="Hwang S."/>
            <person name="Lee B."/>
            <person name="Sathyamoorthy V."/>
            <person name="Carter L."/>
            <person name="Mammel M."/>
            <person name="Jackson S."/>
            <person name="Kothary M."/>
            <person name="Patel I."/>
            <person name="Grim C."/>
            <person name="Gopinath G."/>
            <person name="Gangiredla J."/>
            <person name="Chase H."/>
        </authorList>
    </citation>
    <scope>NUCLEOTIDE SEQUENCE [LARGE SCALE GENOMIC DNA]</scope>
    <source>
        <strain evidence="3 4">MOD1-Md1s</strain>
    </source>
</reference>
<proteinExistence type="predicted"/>
<dbReference type="RefSeq" id="WP_038864784.1">
    <property type="nucleotide sequence ID" value="NZ_CP187979.1"/>
</dbReference>
<accession>A0A2T7AJY2</accession>
<dbReference type="EMBL" id="WAGD01000050">
    <property type="protein sequence ID" value="KAB0875282.1"/>
    <property type="molecule type" value="Genomic_DNA"/>
</dbReference>
<keyword evidence="5" id="KW-1185">Reference proteome</keyword>
<organism evidence="3 4">
    <name type="scientific">Cronobacter muytjensii</name>
    <dbReference type="NCBI Taxonomy" id="413501"/>
    <lineage>
        <taxon>Bacteria</taxon>
        <taxon>Pseudomonadati</taxon>
        <taxon>Pseudomonadota</taxon>
        <taxon>Gammaproteobacteria</taxon>
        <taxon>Enterobacterales</taxon>
        <taxon>Enterobacteriaceae</taxon>
        <taxon>Cronobacter</taxon>
    </lineage>
</organism>
<dbReference type="GeneID" id="92214298"/>
<keyword evidence="1" id="KW-0732">Signal</keyword>